<proteinExistence type="predicted"/>
<reference evidence="2" key="1">
    <citation type="submission" date="2021-02" db="EMBL/GenBank/DDBJ databases">
        <authorList>
            <person name="Nowell W R."/>
        </authorList>
    </citation>
    <scope>NUCLEOTIDE SEQUENCE</scope>
</reference>
<keyword evidence="1" id="KW-0472">Membrane</keyword>
<feature type="transmembrane region" description="Helical" evidence="1">
    <location>
        <begin position="12"/>
        <end position="32"/>
    </location>
</feature>
<evidence type="ECO:0000313" key="3">
    <source>
        <dbReference type="Proteomes" id="UP000663828"/>
    </source>
</evidence>
<organism evidence="2 3">
    <name type="scientific">Adineta ricciae</name>
    <name type="common">Rotifer</name>
    <dbReference type="NCBI Taxonomy" id="249248"/>
    <lineage>
        <taxon>Eukaryota</taxon>
        <taxon>Metazoa</taxon>
        <taxon>Spiralia</taxon>
        <taxon>Gnathifera</taxon>
        <taxon>Rotifera</taxon>
        <taxon>Eurotatoria</taxon>
        <taxon>Bdelloidea</taxon>
        <taxon>Adinetida</taxon>
        <taxon>Adinetidae</taxon>
        <taxon>Adineta</taxon>
    </lineage>
</organism>
<dbReference type="EMBL" id="CAJNOR010001800">
    <property type="protein sequence ID" value="CAF1201202.1"/>
    <property type="molecule type" value="Genomic_DNA"/>
</dbReference>
<keyword evidence="1" id="KW-0812">Transmembrane</keyword>
<protein>
    <submittedName>
        <fullName evidence="2">Uncharacterized protein</fullName>
    </submittedName>
</protein>
<keyword evidence="1" id="KW-1133">Transmembrane helix</keyword>
<dbReference type="Proteomes" id="UP000663828">
    <property type="component" value="Unassembled WGS sequence"/>
</dbReference>
<feature type="non-terminal residue" evidence="2">
    <location>
        <position position="1"/>
    </location>
</feature>
<comment type="caution">
    <text evidence="2">The sequence shown here is derived from an EMBL/GenBank/DDBJ whole genome shotgun (WGS) entry which is preliminary data.</text>
</comment>
<keyword evidence="3" id="KW-1185">Reference proteome</keyword>
<evidence type="ECO:0000313" key="2">
    <source>
        <dbReference type="EMBL" id="CAF1201202.1"/>
    </source>
</evidence>
<evidence type="ECO:0000256" key="1">
    <source>
        <dbReference type="SAM" id="Phobius"/>
    </source>
</evidence>
<accession>A0A814WGP9</accession>
<gene>
    <name evidence="2" type="ORF">XAT740_LOCUS23687</name>
</gene>
<sequence length="150" mass="17926">MQIRRRCRRYYLSQTSLLFLTIVSTFLTMMFFQRYFSNIFLPQQYEIDQIFHIDETDLDDARILPTKNIHLISKDYFNATQLTCQYPKLSIDNPNIWQYLQPVRKSKPDCEKAANWVYVENGTFRLSQQALQKHGAIVCAYRPILRSKDD</sequence>
<name>A0A814WGP9_ADIRI</name>
<dbReference type="AlphaFoldDB" id="A0A814WGP9"/>